<keyword evidence="3" id="KW-1185">Reference proteome</keyword>
<organism evidence="2 3">
    <name type="scientific">Actinoplanes couchii</name>
    <dbReference type="NCBI Taxonomy" id="403638"/>
    <lineage>
        <taxon>Bacteria</taxon>
        <taxon>Bacillati</taxon>
        <taxon>Actinomycetota</taxon>
        <taxon>Actinomycetes</taxon>
        <taxon>Micromonosporales</taxon>
        <taxon>Micromonosporaceae</taxon>
        <taxon>Actinoplanes</taxon>
    </lineage>
</organism>
<evidence type="ECO:0000256" key="1">
    <source>
        <dbReference type="SAM" id="MobiDB-lite"/>
    </source>
</evidence>
<name>A0ABQ3XH46_9ACTN</name>
<reference evidence="2 3" key="1">
    <citation type="submission" date="2021-01" db="EMBL/GenBank/DDBJ databases">
        <title>Whole genome shotgun sequence of Actinoplanes couchii NBRC 106145.</title>
        <authorList>
            <person name="Komaki H."/>
            <person name="Tamura T."/>
        </authorList>
    </citation>
    <scope>NUCLEOTIDE SEQUENCE [LARGE SCALE GENOMIC DNA]</scope>
    <source>
        <strain evidence="2 3">NBRC 106145</strain>
    </source>
</reference>
<feature type="compositionally biased region" description="Basic and acidic residues" evidence="1">
    <location>
        <begin position="63"/>
        <end position="72"/>
    </location>
</feature>
<sequence length="72" mass="7641">MGGFILGAVVALLVGMRLARLIDGNKSAREACGRPRPPTWPITWPNPSGRRAVRGSGLPGPRPDGKLLSRDP</sequence>
<protein>
    <submittedName>
        <fullName evidence="2">Uncharacterized protein</fullName>
    </submittedName>
</protein>
<dbReference type="Proteomes" id="UP000612282">
    <property type="component" value="Unassembled WGS sequence"/>
</dbReference>
<comment type="caution">
    <text evidence="2">The sequence shown here is derived from an EMBL/GenBank/DDBJ whole genome shotgun (WGS) entry which is preliminary data.</text>
</comment>
<gene>
    <name evidence="2" type="ORF">Aco03nite_062250</name>
</gene>
<feature type="region of interest" description="Disordered" evidence="1">
    <location>
        <begin position="28"/>
        <end position="72"/>
    </location>
</feature>
<dbReference type="EMBL" id="BOMG01000077">
    <property type="protein sequence ID" value="GID57821.1"/>
    <property type="molecule type" value="Genomic_DNA"/>
</dbReference>
<evidence type="ECO:0000313" key="3">
    <source>
        <dbReference type="Proteomes" id="UP000612282"/>
    </source>
</evidence>
<proteinExistence type="predicted"/>
<accession>A0ABQ3XH46</accession>
<evidence type="ECO:0000313" key="2">
    <source>
        <dbReference type="EMBL" id="GID57821.1"/>
    </source>
</evidence>
<dbReference type="RefSeq" id="WP_203801130.1">
    <property type="nucleotide sequence ID" value="NZ_BAAAQE010000099.1"/>
</dbReference>